<dbReference type="RefSeq" id="XP_005842299.1">
    <property type="nucleotide sequence ID" value="XM_005842242.1"/>
</dbReference>
<dbReference type="STRING" id="905079.L1K409"/>
<reference evidence="3" key="2">
    <citation type="submission" date="2012-11" db="EMBL/GenBank/DDBJ databases">
        <authorList>
            <person name="Kuo A."/>
            <person name="Curtis B.A."/>
            <person name="Tanifuji G."/>
            <person name="Burki F."/>
            <person name="Gruber A."/>
            <person name="Irimia M."/>
            <person name="Maruyama S."/>
            <person name="Arias M.C."/>
            <person name="Ball S.G."/>
            <person name="Gile G.H."/>
            <person name="Hirakawa Y."/>
            <person name="Hopkins J.F."/>
            <person name="Rensing S.A."/>
            <person name="Schmutz J."/>
            <person name="Symeonidi A."/>
            <person name="Elias M."/>
            <person name="Eveleigh R.J."/>
            <person name="Herman E.K."/>
            <person name="Klute M.J."/>
            <person name="Nakayama T."/>
            <person name="Obornik M."/>
            <person name="Reyes-Prieto A."/>
            <person name="Armbrust E.V."/>
            <person name="Aves S.J."/>
            <person name="Beiko R.G."/>
            <person name="Coutinho P."/>
            <person name="Dacks J.B."/>
            <person name="Durnford D.G."/>
            <person name="Fast N.M."/>
            <person name="Green B.R."/>
            <person name="Grisdale C."/>
            <person name="Hempe F."/>
            <person name="Henrissat B."/>
            <person name="Hoppner M.P."/>
            <person name="Ishida K.-I."/>
            <person name="Kim E."/>
            <person name="Koreny L."/>
            <person name="Kroth P.G."/>
            <person name="Liu Y."/>
            <person name="Malik S.-B."/>
            <person name="Maier U.G."/>
            <person name="McRose D."/>
            <person name="Mock T."/>
            <person name="Neilson J.A."/>
            <person name="Onodera N.T."/>
            <person name="Poole A.M."/>
            <person name="Pritham E.J."/>
            <person name="Richards T.A."/>
            <person name="Rocap G."/>
            <person name="Roy S.W."/>
            <person name="Sarai C."/>
            <person name="Schaack S."/>
            <person name="Shirato S."/>
            <person name="Slamovits C.H."/>
            <person name="Spencer D.F."/>
            <person name="Suzuki S."/>
            <person name="Worden A.Z."/>
            <person name="Zauner S."/>
            <person name="Barry K."/>
            <person name="Bell C."/>
            <person name="Bharti A.K."/>
            <person name="Crow J.A."/>
            <person name="Grimwood J."/>
            <person name="Kramer R."/>
            <person name="Lindquist E."/>
            <person name="Lucas S."/>
            <person name="Salamov A."/>
            <person name="McFadden G.I."/>
            <person name="Lane C.E."/>
            <person name="Keeling P.J."/>
            <person name="Gray M.W."/>
            <person name="Grigoriev I.V."/>
            <person name="Archibald J.M."/>
        </authorList>
    </citation>
    <scope>NUCLEOTIDE SEQUENCE</scope>
    <source>
        <strain evidence="3">CCMP2712</strain>
    </source>
</reference>
<reference evidence="1 3" key="1">
    <citation type="journal article" date="2012" name="Nature">
        <title>Algal genomes reveal evolutionary mosaicism and the fate of nucleomorphs.</title>
        <authorList>
            <consortium name="DOE Joint Genome Institute"/>
            <person name="Curtis B.A."/>
            <person name="Tanifuji G."/>
            <person name="Burki F."/>
            <person name="Gruber A."/>
            <person name="Irimia M."/>
            <person name="Maruyama S."/>
            <person name="Arias M.C."/>
            <person name="Ball S.G."/>
            <person name="Gile G.H."/>
            <person name="Hirakawa Y."/>
            <person name="Hopkins J.F."/>
            <person name="Kuo A."/>
            <person name="Rensing S.A."/>
            <person name="Schmutz J."/>
            <person name="Symeonidi A."/>
            <person name="Elias M."/>
            <person name="Eveleigh R.J."/>
            <person name="Herman E.K."/>
            <person name="Klute M.J."/>
            <person name="Nakayama T."/>
            <person name="Obornik M."/>
            <person name="Reyes-Prieto A."/>
            <person name="Armbrust E.V."/>
            <person name="Aves S.J."/>
            <person name="Beiko R.G."/>
            <person name="Coutinho P."/>
            <person name="Dacks J.B."/>
            <person name="Durnford D.G."/>
            <person name="Fast N.M."/>
            <person name="Green B.R."/>
            <person name="Grisdale C.J."/>
            <person name="Hempel F."/>
            <person name="Henrissat B."/>
            <person name="Hoppner M.P."/>
            <person name="Ishida K."/>
            <person name="Kim E."/>
            <person name="Koreny L."/>
            <person name="Kroth P.G."/>
            <person name="Liu Y."/>
            <person name="Malik S.B."/>
            <person name="Maier U.G."/>
            <person name="McRose D."/>
            <person name="Mock T."/>
            <person name="Neilson J.A."/>
            <person name="Onodera N.T."/>
            <person name="Poole A.M."/>
            <person name="Pritham E.J."/>
            <person name="Richards T.A."/>
            <person name="Rocap G."/>
            <person name="Roy S.W."/>
            <person name="Sarai C."/>
            <person name="Schaack S."/>
            <person name="Shirato S."/>
            <person name="Slamovits C.H."/>
            <person name="Spencer D.F."/>
            <person name="Suzuki S."/>
            <person name="Worden A.Z."/>
            <person name="Zauner S."/>
            <person name="Barry K."/>
            <person name="Bell C."/>
            <person name="Bharti A.K."/>
            <person name="Crow J.A."/>
            <person name="Grimwood J."/>
            <person name="Kramer R."/>
            <person name="Lindquist E."/>
            <person name="Lucas S."/>
            <person name="Salamov A."/>
            <person name="McFadden G.I."/>
            <person name="Lane C.E."/>
            <person name="Keeling P.J."/>
            <person name="Gray M.W."/>
            <person name="Grigoriev I.V."/>
            <person name="Archibald J.M."/>
        </authorList>
    </citation>
    <scope>NUCLEOTIDE SEQUENCE</scope>
    <source>
        <strain evidence="1 3">CCMP2712</strain>
    </source>
</reference>
<dbReference type="InterPro" id="IPR016024">
    <property type="entry name" value="ARM-type_fold"/>
</dbReference>
<dbReference type="EnsemblProtists" id="EKX55319">
    <property type="protein sequence ID" value="EKX55319"/>
    <property type="gene ID" value="GUITHDRAFT_149772"/>
</dbReference>
<dbReference type="AlphaFoldDB" id="L1K409"/>
<dbReference type="PaxDb" id="55529-EKX55319"/>
<dbReference type="eggNOG" id="KOG0198">
    <property type="taxonomic scope" value="Eukaryota"/>
</dbReference>
<evidence type="ECO:0000313" key="1">
    <source>
        <dbReference type="EMBL" id="EKX55319.1"/>
    </source>
</evidence>
<organism evidence="1">
    <name type="scientific">Guillardia theta (strain CCMP2712)</name>
    <name type="common">Cryptophyte</name>
    <dbReference type="NCBI Taxonomy" id="905079"/>
    <lineage>
        <taxon>Eukaryota</taxon>
        <taxon>Cryptophyceae</taxon>
        <taxon>Pyrenomonadales</taxon>
        <taxon>Geminigeraceae</taxon>
        <taxon>Guillardia</taxon>
    </lineage>
</organism>
<protein>
    <recommendedName>
        <fullName evidence="4">Condensin complex subunit 1 C-terminal domain-containing protein</fullName>
    </recommendedName>
</protein>
<proteinExistence type="predicted"/>
<dbReference type="Gene3D" id="1.25.10.10">
    <property type="entry name" value="Leucine-rich Repeat Variant"/>
    <property type="match status" value="1"/>
</dbReference>
<evidence type="ECO:0000313" key="3">
    <source>
        <dbReference type="Proteomes" id="UP000011087"/>
    </source>
</evidence>
<accession>L1K409</accession>
<name>L1K409_GUITC</name>
<feature type="non-terminal residue" evidence="1">
    <location>
        <position position="1"/>
    </location>
</feature>
<keyword evidence="3" id="KW-1185">Reference proteome</keyword>
<dbReference type="HOGENOM" id="CLU_1754539_0_0_1"/>
<dbReference type="EMBL" id="JH992965">
    <property type="protein sequence ID" value="EKX55319.1"/>
    <property type="molecule type" value="Genomic_DNA"/>
</dbReference>
<dbReference type="OrthoDB" id="8693905at2759"/>
<dbReference type="Proteomes" id="UP000011087">
    <property type="component" value="Unassembled WGS sequence"/>
</dbReference>
<dbReference type="SUPFAM" id="SSF48371">
    <property type="entry name" value="ARM repeat"/>
    <property type="match status" value="1"/>
</dbReference>
<sequence>MKYWHHVALNCVAVWLSSSKDANSLEDVLLQPQAMQVLVKSVADCDVGSASNLFPPLLRILQYKRLNRKLGESDMVDELLKRLDHPEAVVRKVVLQIIQVMYEKSEDPRVFITKHDLINLLEKLVEQDQSKVVSGQAKVLLKAMMVNNV</sequence>
<dbReference type="OMA" id="HEVANGT"/>
<gene>
    <name evidence="1" type="ORF">GUITHDRAFT_149772</name>
</gene>
<reference evidence="2" key="3">
    <citation type="submission" date="2016-03" db="UniProtKB">
        <authorList>
            <consortium name="EnsemblProtists"/>
        </authorList>
    </citation>
    <scope>IDENTIFICATION</scope>
</reference>
<evidence type="ECO:0000313" key="2">
    <source>
        <dbReference type="EnsemblProtists" id="EKX55319"/>
    </source>
</evidence>
<evidence type="ECO:0008006" key="4">
    <source>
        <dbReference type="Google" id="ProtNLM"/>
    </source>
</evidence>
<dbReference type="GeneID" id="17311873"/>
<dbReference type="KEGG" id="gtt:GUITHDRAFT_149772"/>
<dbReference type="InterPro" id="IPR011989">
    <property type="entry name" value="ARM-like"/>
</dbReference>